<dbReference type="RefSeq" id="XP_031855880.1">
    <property type="nucleotide sequence ID" value="XM_031999989.1"/>
</dbReference>
<feature type="region of interest" description="Disordered" evidence="18">
    <location>
        <begin position="172"/>
        <end position="209"/>
    </location>
</feature>
<evidence type="ECO:0000256" key="6">
    <source>
        <dbReference type="ARBA" id="ARBA00022741"/>
    </source>
</evidence>
<keyword evidence="11" id="KW-1133">Transmembrane helix</keyword>
<dbReference type="GO" id="GO:0005874">
    <property type="term" value="C:microtubule"/>
    <property type="evidence" value="ECO:0007669"/>
    <property type="project" value="TreeGrafter"/>
</dbReference>
<keyword evidence="13 17" id="KW-0342">GTP-binding</keyword>
<dbReference type="InterPro" id="IPR056495">
    <property type="entry name" value="LIS_MGM1"/>
</dbReference>
<evidence type="ECO:0000256" key="3">
    <source>
        <dbReference type="ARBA" id="ARBA00011980"/>
    </source>
</evidence>
<reference evidence="21 22" key="1">
    <citation type="submission" date="2019-09" db="EMBL/GenBank/DDBJ databases">
        <authorList>
            <person name="Brejova B."/>
        </authorList>
    </citation>
    <scope>NUCLEOTIDE SEQUENCE [LARGE SCALE GENOMIC DNA]</scope>
</reference>
<dbReference type="SUPFAM" id="SSF52540">
    <property type="entry name" value="P-loop containing nucleoside triphosphate hydrolases"/>
    <property type="match status" value="1"/>
</dbReference>
<dbReference type="PROSITE" id="PS00410">
    <property type="entry name" value="G_DYNAMIN_1"/>
    <property type="match status" value="1"/>
</dbReference>
<evidence type="ECO:0000256" key="15">
    <source>
        <dbReference type="ARBA" id="ARBA00023157"/>
    </source>
</evidence>
<feature type="region of interest" description="Disordered" evidence="18">
    <location>
        <begin position="39"/>
        <end position="65"/>
    </location>
</feature>
<dbReference type="InterPro" id="IPR045063">
    <property type="entry name" value="Dynamin_N"/>
</dbReference>
<evidence type="ECO:0000256" key="17">
    <source>
        <dbReference type="RuleBase" id="RU003932"/>
    </source>
</evidence>
<dbReference type="GO" id="GO:0003924">
    <property type="term" value="F:GTPase activity"/>
    <property type="evidence" value="ECO:0007669"/>
    <property type="project" value="InterPro"/>
</dbReference>
<keyword evidence="9" id="KW-0460">Magnesium</keyword>
<accession>A0A5E8C4N4</accession>
<evidence type="ECO:0000256" key="14">
    <source>
        <dbReference type="ARBA" id="ARBA00023136"/>
    </source>
</evidence>
<comment type="similarity">
    <text evidence="17">Belongs to the TRAFAC class dynamin-like GTPase superfamily. Dynamin/Fzo/YdjA family.</text>
</comment>
<keyword evidence="22" id="KW-1185">Reference proteome</keyword>
<dbReference type="GO" id="GO:0061024">
    <property type="term" value="P:membrane organization"/>
    <property type="evidence" value="ECO:0007669"/>
    <property type="project" value="UniProtKB-ARBA"/>
</dbReference>
<protein>
    <recommendedName>
        <fullName evidence="3">dynamin GTPase</fullName>
        <ecNumber evidence="3">3.6.5.5</ecNumber>
    </recommendedName>
</protein>
<keyword evidence="15" id="KW-1015">Disulfide bond</keyword>
<dbReference type="GO" id="GO:0031623">
    <property type="term" value="P:receptor internalization"/>
    <property type="evidence" value="ECO:0007669"/>
    <property type="project" value="TreeGrafter"/>
</dbReference>
<evidence type="ECO:0000256" key="13">
    <source>
        <dbReference type="ARBA" id="ARBA00023134"/>
    </source>
</evidence>
<gene>
    <name evidence="21" type="ORF">SAPINGB_P005275</name>
</gene>
<feature type="domain" description="GED" evidence="19">
    <location>
        <begin position="825"/>
        <end position="918"/>
    </location>
</feature>
<keyword evidence="6 17" id="KW-0547">Nucleotide-binding</keyword>
<evidence type="ECO:0000256" key="2">
    <source>
        <dbReference type="ARBA" id="ARBA00004569"/>
    </source>
</evidence>
<dbReference type="SMART" id="SM00053">
    <property type="entry name" value="DYNc"/>
    <property type="match status" value="1"/>
</dbReference>
<dbReference type="Pfam" id="PF01031">
    <property type="entry name" value="Dynamin_M"/>
    <property type="match status" value="1"/>
</dbReference>
<dbReference type="GO" id="GO:0005886">
    <property type="term" value="C:plasma membrane"/>
    <property type="evidence" value="ECO:0007669"/>
    <property type="project" value="TreeGrafter"/>
</dbReference>
<organism evidence="21 22">
    <name type="scientific">Magnusiomyces paraingens</name>
    <dbReference type="NCBI Taxonomy" id="2606893"/>
    <lineage>
        <taxon>Eukaryota</taxon>
        <taxon>Fungi</taxon>
        <taxon>Dikarya</taxon>
        <taxon>Ascomycota</taxon>
        <taxon>Saccharomycotina</taxon>
        <taxon>Dipodascomycetes</taxon>
        <taxon>Dipodascales</taxon>
        <taxon>Dipodascaceae</taxon>
        <taxon>Magnusiomyces</taxon>
    </lineage>
</organism>
<dbReference type="Pfam" id="PF00350">
    <property type="entry name" value="Dynamin_N"/>
    <property type="match status" value="1"/>
</dbReference>
<dbReference type="AlphaFoldDB" id="A0A5E8C4N4"/>
<dbReference type="InterPro" id="IPR019762">
    <property type="entry name" value="Dynamin_GTPase_CS"/>
</dbReference>
<evidence type="ECO:0000256" key="12">
    <source>
        <dbReference type="ARBA" id="ARBA00023128"/>
    </source>
</evidence>
<dbReference type="OrthoDB" id="5061070at2759"/>
<evidence type="ECO:0000256" key="7">
    <source>
        <dbReference type="ARBA" id="ARBA00022792"/>
    </source>
</evidence>
<keyword evidence="12" id="KW-0496">Mitochondrion</keyword>
<comment type="catalytic activity">
    <reaction evidence="16">
        <text>GTP + H2O = GDP + phosphate + H(+)</text>
        <dbReference type="Rhea" id="RHEA:19669"/>
        <dbReference type="ChEBI" id="CHEBI:15377"/>
        <dbReference type="ChEBI" id="CHEBI:15378"/>
        <dbReference type="ChEBI" id="CHEBI:37565"/>
        <dbReference type="ChEBI" id="CHEBI:43474"/>
        <dbReference type="ChEBI" id="CHEBI:58189"/>
        <dbReference type="EC" id="3.6.5.5"/>
    </reaction>
</comment>
<dbReference type="GeneID" id="43584089"/>
<dbReference type="FunFam" id="3.40.50.300:FF:000741">
    <property type="entry name" value="Putative mitochondrial dynamin GTPase"/>
    <property type="match status" value="1"/>
</dbReference>
<keyword evidence="10" id="KW-0809">Transit peptide</keyword>
<keyword evidence="5" id="KW-0479">Metal-binding</keyword>
<dbReference type="CDD" id="cd08771">
    <property type="entry name" value="DLP_1"/>
    <property type="match status" value="1"/>
</dbReference>
<dbReference type="EMBL" id="CABVLU010000004">
    <property type="protein sequence ID" value="VVT56788.1"/>
    <property type="molecule type" value="Genomic_DNA"/>
</dbReference>
<keyword evidence="14" id="KW-0472">Membrane</keyword>
<evidence type="ECO:0000256" key="9">
    <source>
        <dbReference type="ARBA" id="ARBA00022842"/>
    </source>
</evidence>
<name>A0A5E8C4N4_9ASCO</name>
<sequence>MPSISYLLSRRAAPAQAARAHAALNRAVLPRVSRGPSFSSTLSLHTSSSPRSGPVFFSSNGARASHRPRLTSPLFSGMGLRPSAVMVARRGLSLGAATKLIVRAGAAAGGVVVGGAAYVNYKVQEVSSFTQDKISQASEWASDVYEGARGVVDGFDLTGITGFFGSISKAASDSLDKTTDGSETGSENTDSTGNDGQSSGGNNNGDDGTGAAAAVLGSAFAVGTDANERNSAKEDQIMLLTKKMIEIRNILKRVDQSETLQLPSIVVIGSQSSGKSSVLEAIVGHEFLPKGNNMVTRRPIELTLVNTPDSAAEYGEFPSLGLGKITDFLQIQKTLTDLNLAVPDSDAVSDDPIQLNIYSPTVPDLTLIDLPGYIQVAANDQPDSLKQKINILCEKYIQPPNVILAISAADVDMANSAALKASRRADPRGERTIGVVTKMDLIDAHRGAELLSNKAYALQMGYVGVITKPPSGGLFRRNSNIGALVTQNEQTYFSQFPEFDEADVGTTTLRRKLMNVLEKTMASSLQPTSEAIRQELEEAAYQFKVEYNDRILTPETYLAGSVDAFKLAFKDLTTQFGRNEVRGLLKSELDQRVLDLLAQRYWNRPLETPNQNLNVSSLKITEPALAELVGADPDNMYWTRKLDASTSNLTKLGVGRLSTNLVINALMSEMDHLVDSTNFRNHPFARETIHDAASGILNMKFYSTADQVENCIKPYKYEVDVEDREWAKSRDHAYNLLKEELRQCENAYGQMKKAVGTHKLNQVIKFIEKTREGGVHGVPADESSDAFGFSQALLSRGREALFLRDRSDTIRMRMTAIKSRQCKSKENKYYCPEVFLDVVADKLTQTAVLFLNVELLSDFYYNFPRELDMRLGQNLTPAQIESFAKEDPKIRKHIELQQRRDLLKLALDKIESVIELEKNRVRDGSLAIPLPSSAQQLRQEAEARRRWGR</sequence>
<evidence type="ECO:0000256" key="11">
    <source>
        <dbReference type="ARBA" id="ARBA00022989"/>
    </source>
</evidence>
<dbReference type="GO" id="GO:0008053">
    <property type="term" value="P:mitochondrial fusion"/>
    <property type="evidence" value="ECO:0007669"/>
    <property type="project" value="TreeGrafter"/>
</dbReference>
<dbReference type="Gene3D" id="3.40.50.300">
    <property type="entry name" value="P-loop containing nucleotide triphosphate hydrolases"/>
    <property type="match status" value="1"/>
</dbReference>
<dbReference type="GO" id="GO:0005758">
    <property type="term" value="C:mitochondrial intermembrane space"/>
    <property type="evidence" value="ECO:0007669"/>
    <property type="project" value="UniProtKB-SubCell"/>
</dbReference>
<dbReference type="InterPro" id="IPR000375">
    <property type="entry name" value="Dynamin_stalk"/>
</dbReference>
<dbReference type="Pfam" id="PF24550">
    <property type="entry name" value="LIS_MGM1"/>
    <property type="match status" value="1"/>
</dbReference>
<keyword evidence="8" id="KW-0378">Hydrolase</keyword>
<evidence type="ECO:0000256" key="16">
    <source>
        <dbReference type="ARBA" id="ARBA00048040"/>
    </source>
</evidence>
<evidence type="ECO:0000259" key="19">
    <source>
        <dbReference type="PROSITE" id="PS51388"/>
    </source>
</evidence>
<feature type="domain" description="Dynamin-type G" evidence="20">
    <location>
        <begin position="259"/>
        <end position="527"/>
    </location>
</feature>
<dbReference type="PANTHER" id="PTHR11566">
    <property type="entry name" value="DYNAMIN"/>
    <property type="match status" value="1"/>
</dbReference>
<dbReference type="PRINTS" id="PR00195">
    <property type="entry name" value="DYNAMIN"/>
</dbReference>
<evidence type="ECO:0000313" key="22">
    <source>
        <dbReference type="Proteomes" id="UP000398389"/>
    </source>
</evidence>
<dbReference type="InterPro" id="IPR020850">
    <property type="entry name" value="GED_dom"/>
</dbReference>
<comment type="subcellular location">
    <subcellularLocation>
        <location evidence="1">Mitochondrion inner membrane</location>
    </subcellularLocation>
    <subcellularLocation>
        <location evidence="2">Mitochondrion intermembrane space</location>
    </subcellularLocation>
</comment>
<keyword evidence="7" id="KW-0999">Mitochondrion inner membrane</keyword>
<dbReference type="PANTHER" id="PTHR11566:SF212">
    <property type="entry name" value="DYNAMIN"/>
    <property type="match status" value="1"/>
</dbReference>
<proteinExistence type="inferred from homology"/>
<dbReference type="Proteomes" id="UP000398389">
    <property type="component" value="Unassembled WGS sequence"/>
</dbReference>
<evidence type="ECO:0000256" key="8">
    <source>
        <dbReference type="ARBA" id="ARBA00022801"/>
    </source>
</evidence>
<dbReference type="InterPro" id="IPR001401">
    <property type="entry name" value="Dynamin_GTPase"/>
</dbReference>
<dbReference type="InterPro" id="IPR022812">
    <property type="entry name" value="Dynamin"/>
</dbReference>
<feature type="compositionally biased region" description="Low complexity" evidence="18">
    <location>
        <begin position="39"/>
        <end position="52"/>
    </location>
</feature>
<evidence type="ECO:0000256" key="5">
    <source>
        <dbReference type="ARBA" id="ARBA00022723"/>
    </source>
</evidence>
<evidence type="ECO:0000313" key="21">
    <source>
        <dbReference type="EMBL" id="VVT56788.1"/>
    </source>
</evidence>
<dbReference type="EC" id="3.6.5.5" evidence="3"/>
<dbReference type="PROSITE" id="PS51718">
    <property type="entry name" value="G_DYNAMIN_2"/>
    <property type="match status" value="1"/>
</dbReference>
<evidence type="ECO:0000256" key="4">
    <source>
        <dbReference type="ARBA" id="ARBA00022692"/>
    </source>
</evidence>
<dbReference type="PROSITE" id="PS51388">
    <property type="entry name" value="GED"/>
    <property type="match status" value="1"/>
</dbReference>
<dbReference type="GO" id="GO:0005525">
    <property type="term" value="F:GTP binding"/>
    <property type="evidence" value="ECO:0007669"/>
    <property type="project" value="UniProtKB-KW"/>
</dbReference>
<dbReference type="GO" id="GO:0005743">
    <property type="term" value="C:mitochondrial inner membrane"/>
    <property type="evidence" value="ECO:0007669"/>
    <property type="project" value="UniProtKB-SubCell"/>
</dbReference>
<dbReference type="GO" id="GO:0046872">
    <property type="term" value="F:metal ion binding"/>
    <property type="evidence" value="ECO:0007669"/>
    <property type="project" value="UniProtKB-KW"/>
</dbReference>
<evidence type="ECO:0000256" key="1">
    <source>
        <dbReference type="ARBA" id="ARBA00004273"/>
    </source>
</evidence>
<dbReference type="InterPro" id="IPR027417">
    <property type="entry name" value="P-loop_NTPase"/>
</dbReference>
<keyword evidence="4" id="KW-0812">Transmembrane</keyword>
<evidence type="ECO:0000256" key="10">
    <source>
        <dbReference type="ARBA" id="ARBA00022946"/>
    </source>
</evidence>
<dbReference type="InterPro" id="IPR030381">
    <property type="entry name" value="G_DYNAMIN_dom"/>
</dbReference>
<dbReference type="GO" id="GO:0008017">
    <property type="term" value="F:microtubule binding"/>
    <property type="evidence" value="ECO:0007669"/>
    <property type="project" value="TreeGrafter"/>
</dbReference>
<evidence type="ECO:0000259" key="20">
    <source>
        <dbReference type="PROSITE" id="PS51718"/>
    </source>
</evidence>
<evidence type="ECO:0000256" key="18">
    <source>
        <dbReference type="SAM" id="MobiDB-lite"/>
    </source>
</evidence>